<name>A0A1V4I4N3_9CLOT</name>
<dbReference type="STRING" id="1450648.CLORY_45820"/>
<keyword evidence="4" id="KW-0479">Metal-binding</keyword>
<keyword evidence="2" id="KW-1277">Toxin-antitoxin system</keyword>
<evidence type="ECO:0000256" key="5">
    <source>
        <dbReference type="ARBA" id="ARBA00022801"/>
    </source>
</evidence>
<dbReference type="InterPro" id="IPR029060">
    <property type="entry name" value="PIN-like_dom_sf"/>
</dbReference>
<evidence type="ECO:0000256" key="2">
    <source>
        <dbReference type="ARBA" id="ARBA00022649"/>
    </source>
</evidence>
<dbReference type="InterPro" id="IPR050556">
    <property type="entry name" value="Type_II_TA_system_RNase"/>
</dbReference>
<dbReference type="SUPFAM" id="SSF88723">
    <property type="entry name" value="PIN domain-like"/>
    <property type="match status" value="1"/>
</dbReference>
<keyword evidence="3" id="KW-0540">Nuclease</keyword>
<dbReference type="Gene3D" id="3.40.50.1010">
    <property type="entry name" value="5'-nuclease"/>
    <property type="match status" value="1"/>
</dbReference>
<dbReference type="PANTHER" id="PTHR33653:SF1">
    <property type="entry name" value="RIBONUCLEASE VAPC2"/>
    <property type="match status" value="1"/>
</dbReference>
<evidence type="ECO:0000256" key="3">
    <source>
        <dbReference type="ARBA" id="ARBA00022722"/>
    </source>
</evidence>
<comment type="caution">
    <text evidence="9">The sequence shown here is derived from an EMBL/GenBank/DDBJ whole genome shotgun (WGS) entry which is preliminary data.</text>
</comment>
<comment type="similarity">
    <text evidence="7">Belongs to the PINc/VapC protein family.</text>
</comment>
<dbReference type="Pfam" id="PF01850">
    <property type="entry name" value="PIN"/>
    <property type="match status" value="1"/>
</dbReference>
<comment type="cofactor">
    <cofactor evidence="1">
        <name>Mg(2+)</name>
        <dbReference type="ChEBI" id="CHEBI:18420"/>
    </cofactor>
</comment>
<proteinExistence type="inferred from homology"/>
<organism evidence="9 10">
    <name type="scientific">Clostridium oryzae</name>
    <dbReference type="NCBI Taxonomy" id="1450648"/>
    <lineage>
        <taxon>Bacteria</taxon>
        <taxon>Bacillati</taxon>
        <taxon>Bacillota</taxon>
        <taxon>Clostridia</taxon>
        <taxon>Eubacteriales</taxon>
        <taxon>Clostridiaceae</taxon>
        <taxon>Clostridium</taxon>
    </lineage>
</organism>
<dbReference type="GO" id="GO:0046872">
    <property type="term" value="F:metal ion binding"/>
    <property type="evidence" value="ECO:0007669"/>
    <property type="project" value="UniProtKB-KW"/>
</dbReference>
<keyword evidence="10" id="KW-1185">Reference proteome</keyword>
<dbReference type="EC" id="3.1.-.-" evidence="9"/>
<dbReference type="AlphaFoldDB" id="A0A1V4I4N3"/>
<evidence type="ECO:0000256" key="6">
    <source>
        <dbReference type="ARBA" id="ARBA00022842"/>
    </source>
</evidence>
<dbReference type="CDD" id="cd18744">
    <property type="entry name" value="PIN_VapC4-5_FitB-like"/>
    <property type="match status" value="1"/>
</dbReference>
<dbReference type="Proteomes" id="UP000190080">
    <property type="component" value="Unassembled WGS sequence"/>
</dbReference>
<dbReference type="PANTHER" id="PTHR33653">
    <property type="entry name" value="RIBONUCLEASE VAPC2"/>
    <property type="match status" value="1"/>
</dbReference>
<evidence type="ECO:0000313" key="10">
    <source>
        <dbReference type="Proteomes" id="UP000190080"/>
    </source>
</evidence>
<dbReference type="GO" id="GO:0004518">
    <property type="term" value="F:nuclease activity"/>
    <property type="evidence" value="ECO:0007669"/>
    <property type="project" value="UniProtKB-KW"/>
</dbReference>
<gene>
    <name evidence="9" type="primary">vapC1</name>
    <name evidence="9" type="ORF">CLORY_45820</name>
</gene>
<evidence type="ECO:0000256" key="4">
    <source>
        <dbReference type="ARBA" id="ARBA00022723"/>
    </source>
</evidence>
<dbReference type="EMBL" id="MZGV01000160">
    <property type="protein sequence ID" value="OPJ54527.1"/>
    <property type="molecule type" value="Genomic_DNA"/>
</dbReference>
<evidence type="ECO:0000256" key="7">
    <source>
        <dbReference type="ARBA" id="ARBA00038093"/>
    </source>
</evidence>
<accession>A0A1V4I4N3</accession>
<evidence type="ECO:0000313" key="9">
    <source>
        <dbReference type="EMBL" id="OPJ54527.1"/>
    </source>
</evidence>
<dbReference type="InterPro" id="IPR002716">
    <property type="entry name" value="PIN_dom"/>
</dbReference>
<sequence>MLDTNIFSYLLKGSHGIDEKLRDSLKAGNNIVINPITYYEIKRGLIAIGATKKLEVFNEFCELFEIGKLTTEILDKSAEIYAGLRNKGKTIEDADVFIMAFSICNDYLLVTNNIKHFSDIEELDVENWV</sequence>
<evidence type="ECO:0000256" key="1">
    <source>
        <dbReference type="ARBA" id="ARBA00001946"/>
    </source>
</evidence>
<reference evidence="9 10" key="1">
    <citation type="submission" date="2017-03" db="EMBL/GenBank/DDBJ databases">
        <title>Genome sequence of Clostridium oryzae DSM 28571.</title>
        <authorList>
            <person name="Poehlein A."/>
            <person name="Daniel R."/>
        </authorList>
    </citation>
    <scope>NUCLEOTIDE SEQUENCE [LARGE SCALE GENOMIC DNA]</scope>
    <source>
        <strain evidence="9 10">DSM 28571</strain>
    </source>
</reference>
<feature type="domain" description="PIN" evidence="8">
    <location>
        <begin position="1"/>
        <end position="120"/>
    </location>
</feature>
<evidence type="ECO:0000259" key="8">
    <source>
        <dbReference type="Pfam" id="PF01850"/>
    </source>
</evidence>
<dbReference type="GO" id="GO:0016787">
    <property type="term" value="F:hydrolase activity"/>
    <property type="evidence" value="ECO:0007669"/>
    <property type="project" value="UniProtKB-KW"/>
</dbReference>
<protein>
    <submittedName>
        <fullName evidence="9">Ribonuclease VapC1</fullName>
        <ecNumber evidence="9">3.1.-.-</ecNumber>
    </submittedName>
</protein>
<keyword evidence="6" id="KW-0460">Magnesium</keyword>
<keyword evidence="5 9" id="KW-0378">Hydrolase</keyword>